<dbReference type="NCBIfam" id="TIGR00199">
    <property type="entry name" value="PncC_domain"/>
    <property type="match status" value="1"/>
</dbReference>
<evidence type="ECO:0000313" key="3">
    <source>
        <dbReference type="EMBL" id="MBU5486059.1"/>
    </source>
</evidence>
<dbReference type="InterPro" id="IPR008135">
    <property type="entry name" value="Competence-induced_CinA"/>
</dbReference>
<protein>
    <recommendedName>
        <fullName evidence="1">Putative competence-damage inducible protein</fullName>
    </recommendedName>
</protein>
<evidence type="ECO:0000313" key="4">
    <source>
        <dbReference type="Proteomes" id="UP000726170"/>
    </source>
</evidence>
<comment type="similarity">
    <text evidence="1">Belongs to the CinA family.</text>
</comment>
<evidence type="ECO:0000256" key="1">
    <source>
        <dbReference type="HAMAP-Rule" id="MF_00226"/>
    </source>
</evidence>
<proteinExistence type="inferred from homology"/>
<dbReference type="Pfam" id="PF18146">
    <property type="entry name" value="CinA_KH"/>
    <property type="match status" value="1"/>
</dbReference>
<dbReference type="NCBIfam" id="TIGR00177">
    <property type="entry name" value="molyb_syn"/>
    <property type="match status" value="1"/>
</dbReference>
<dbReference type="InterPro" id="IPR050101">
    <property type="entry name" value="CinA"/>
</dbReference>
<dbReference type="Proteomes" id="UP000726170">
    <property type="component" value="Unassembled WGS sequence"/>
</dbReference>
<gene>
    <name evidence="1" type="primary">cinA</name>
    <name evidence="3" type="ORF">KQI86_17190</name>
</gene>
<feature type="domain" description="MoaB/Mog" evidence="2">
    <location>
        <begin position="4"/>
        <end position="170"/>
    </location>
</feature>
<accession>A0ABS6ELG5</accession>
<organism evidence="3 4">
    <name type="scientific">Clostridium mobile</name>
    <dbReference type="NCBI Taxonomy" id="2841512"/>
    <lineage>
        <taxon>Bacteria</taxon>
        <taxon>Bacillati</taxon>
        <taxon>Bacillota</taxon>
        <taxon>Clostridia</taxon>
        <taxon>Eubacteriales</taxon>
        <taxon>Clostridiaceae</taxon>
        <taxon>Clostridium</taxon>
    </lineage>
</organism>
<dbReference type="Pfam" id="PF00994">
    <property type="entry name" value="MoCF_biosynth"/>
    <property type="match status" value="1"/>
</dbReference>
<dbReference type="NCBIfam" id="NF001813">
    <property type="entry name" value="PRK00549.1"/>
    <property type="match status" value="1"/>
</dbReference>
<dbReference type="InterPro" id="IPR008136">
    <property type="entry name" value="CinA_C"/>
</dbReference>
<sequence length="413" mass="45224">MIAEIISIGTEILLGDILNTNAEYLSKRLANLGVYLYHQSVVGDNAKRLEDELERAFSRSDLVITTGGLGPTKDDLTKEIGAEYFNISMELHEESYIKLTEYFKKQNRELTENNIKQAYFPVGSIILPNHFGTAPGCIINKNDKILILLPGPPKENIPMFENYVVPYINKLSNNTLISKTLRICGMGESMVATKINNIIDNQSNPTVAPYAKDNEVTLRITAKANNKEEGEKLIAPVENEIRNILGDNIYGINEDTLEGVVGEILIENNLTISVAESCTGGLLCGKLVNYPGISKVLIEGCVTYSNSSKMKRLGVSKSTLDKFGAVSEETAKEMAEGIAKASNSNIGISVTGIAGPDGGTTEKPVGLVYVGIYINGETFVKKLHLSGNRQTVRERTVTFALDWLRRLLSKISL</sequence>
<comment type="caution">
    <text evidence="3">The sequence shown here is derived from an EMBL/GenBank/DDBJ whole genome shotgun (WGS) entry which is preliminary data.</text>
</comment>
<dbReference type="HAMAP" id="MF_00226_B">
    <property type="entry name" value="CinA_B"/>
    <property type="match status" value="1"/>
</dbReference>
<dbReference type="Pfam" id="PF02464">
    <property type="entry name" value="CinA"/>
    <property type="match status" value="1"/>
</dbReference>
<dbReference type="CDD" id="cd00885">
    <property type="entry name" value="cinA"/>
    <property type="match status" value="1"/>
</dbReference>
<dbReference type="EMBL" id="JAHLQF010000004">
    <property type="protein sequence ID" value="MBU5486059.1"/>
    <property type="molecule type" value="Genomic_DNA"/>
</dbReference>
<dbReference type="PANTHER" id="PTHR13939:SF0">
    <property type="entry name" value="NMN AMIDOHYDROLASE-LIKE PROTEIN YFAY"/>
    <property type="match status" value="1"/>
</dbReference>
<dbReference type="InterPro" id="IPR041424">
    <property type="entry name" value="CinA_KH"/>
</dbReference>
<name>A0ABS6ELG5_9CLOT</name>
<dbReference type="PANTHER" id="PTHR13939">
    <property type="entry name" value="NICOTINAMIDE-NUCLEOTIDE AMIDOHYDROLASE PNCC"/>
    <property type="match status" value="1"/>
</dbReference>
<keyword evidence="4" id="KW-1185">Reference proteome</keyword>
<reference evidence="3 4" key="1">
    <citation type="submission" date="2021-06" db="EMBL/GenBank/DDBJ databases">
        <authorList>
            <person name="Sun Q."/>
            <person name="Li D."/>
        </authorList>
    </citation>
    <scope>NUCLEOTIDE SEQUENCE [LARGE SCALE GENOMIC DNA]</scope>
    <source>
        <strain evidence="3 4">MSJ-11</strain>
    </source>
</reference>
<dbReference type="PIRSF" id="PIRSF006728">
    <property type="entry name" value="CinA"/>
    <property type="match status" value="1"/>
</dbReference>
<dbReference type="RefSeq" id="WP_216440647.1">
    <property type="nucleotide sequence ID" value="NZ_JAHLQF010000004.1"/>
</dbReference>
<dbReference type="InterPro" id="IPR001453">
    <property type="entry name" value="MoaB/Mog_dom"/>
</dbReference>
<dbReference type="SMART" id="SM00852">
    <property type="entry name" value="MoCF_biosynth"/>
    <property type="match status" value="1"/>
</dbReference>
<evidence type="ECO:0000259" key="2">
    <source>
        <dbReference type="SMART" id="SM00852"/>
    </source>
</evidence>
<dbReference type="NCBIfam" id="TIGR00200">
    <property type="entry name" value="cinA_nterm"/>
    <property type="match status" value="1"/>
</dbReference>